<keyword evidence="5" id="KW-1185">Reference proteome</keyword>
<organism evidence="4 5">
    <name type="scientific">Arboricoccus pini</name>
    <dbReference type="NCBI Taxonomy" id="1963835"/>
    <lineage>
        <taxon>Bacteria</taxon>
        <taxon>Pseudomonadati</taxon>
        <taxon>Pseudomonadota</taxon>
        <taxon>Alphaproteobacteria</taxon>
        <taxon>Geminicoccales</taxon>
        <taxon>Geminicoccaceae</taxon>
        <taxon>Arboricoccus</taxon>
    </lineage>
</organism>
<dbReference type="Proteomes" id="UP000197065">
    <property type="component" value="Unassembled WGS sequence"/>
</dbReference>
<gene>
    <name evidence="4" type="ORF">SAMN07250955_11618</name>
</gene>
<dbReference type="Pfam" id="PF00497">
    <property type="entry name" value="SBP_bac_3"/>
    <property type="match status" value="1"/>
</dbReference>
<dbReference type="RefSeq" id="WP_088562689.1">
    <property type="nucleotide sequence ID" value="NZ_FYEH01000016.1"/>
</dbReference>
<proteinExistence type="predicted"/>
<reference evidence="4 5" key="1">
    <citation type="submission" date="2017-06" db="EMBL/GenBank/DDBJ databases">
        <authorList>
            <person name="Kim H.J."/>
            <person name="Triplett B.A."/>
        </authorList>
    </citation>
    <scope>NUCLEOTIDE SEQUENCE [LARGE SCALE GENOMIC DNA]</scope>
    <source>
        <strain evidence="4 5">B29T1</strain>
    </source>
</reference>
<feature type="signal peptide" evidence="2">
    <location>
        <begin position="1"/>
        <end position="24"/>
    </location>
</feature>
<sequence>MKLVVATCAAVLALALNTVSPLQAKEWKTVRVGLEGDYPPFSSVGPDGKIVGWEVDYMNLLCEHMKVKCTPVQQDFDGMIPALQAPKFDAIMASMSITDVRKKQIAFSVSYYNTPTRFVAKKGANIEISPAGLKGKKIGVQRSTIQDNYLTDNYASVAEIVRYGSQDDMFLDLVAGRLDLGLGDSLQISDGFIKTDRGKDFEMIGPNLTDSKWFGDGVGVGLRKQDDDLKKMFDTAIAETLKDGSYQALEKKYFDIDIYGG</sequence>
<dbReference type="SUPFAM" id="SSF53850">
    <property type="entry name" value="Periplasmic binding protein-like II"/>
    <property type="match status" value="1"/>
</dbReference>
<dbReference type="PANTHER" id="PTHR35936:SF17">
    <property type="entry name" value="ARGININE-BINDING EXTRACELLULAR PROTEIN ARTP"/>
    <property type="match status" value="1"/>
</dbReference>
<dbReference type="SMART" id="SM00062">
    <property type="entry name" value="PBPb"/>
    <property type="match status" value="1"/>
</dbReference>
<dbReference type="OrthoDB" id="9807134at2"/>
<dbReference type="PANTHER" id="PTHR35936">
    <property type="entry name" value="MEMBRANE-BOUND LYTIC MUREIN TRANSGLYCOSYLASE F"/>
    <property type="match status" value="1"/>
</dbReference>
<evidence type="ECO:0000259" key="3">
    <source>
        <dbReference type="SMART" id="SM00062"/>
    </source>
</evidence>
<evidence type="ECO:0000313" key="5">
    <source>
        <dbReference type="Proteomes" id="UP000197065"/>
    </source>
</evidence>
<feature type="chain" id="PRO_5012374721" evidence="2">
    <location>
        <begin position="25"/>
        <end position="261"/>
    </location>
</feature>
<evidence type="ECO:0000256" key="1">
    <source>
        <dbReference type="ARBA" id="ARBA00022729"/>
    </source>
</evidence>
<name>A0A212RWT4_9PROT</name>
<keyword evidence="1 2" id="KW-0732">Signal</keyword>
<accession>A0A212RWT4</accession>
<dbReference type="CDD" id="cd13703">
    <property type="entry name" value="PBP2_HisJ_LAO"/>
    <property type="match status" value="1"/>
</dbReference>
<feature type="domain" description="Solute-binding protein family 3/N-terminal" evidence="3">
    <location>
        <begin position="29"/>
        <end position="257"/>
    </location>
</feature>
<dbReference type="AlphaFoldDB" id="A0A212RWT4"/>
<dbReference type="EMBL" id="FYEH01000016">
    <property type="protein sequence ID" value="SNB77060.1"/>
    <property type="molecule type" value="Genomic_DNA"/>
</dbReference>
<dbReference type="Gene3D" id="3.40.190.10">
    <property type="entry name" value="Periplasmic binding protein-like II"/>
    <property type="match status" value="2"/>
</dbReference>
<dbReference type="InterPro" id="IPR001638">
    <property type="entry name" value="Solute-binding_3/MltF_N"/>
</dbReference>
<protein>
    <submittedName>
        <fullName evidence="4">Amino acid ABC transporter substrate-binding protein, PAAT family</fullName>
    </submittedName>
</protein>
<evidence type="ECO:0000313" key="4">
    <source>
        <dbReference type="EMBL" id="SNB77060.1"/>
    </source>
</evidence>
<evidence type="ECO:0000256" key="2">
    <source>
        <dbReference type="SAM" id="SignalP"/>
    </source>
</evidence>